<dbReference type="Proteomes" id="UP000717515">
    <property type="component" value="Unassembled WGS sequence"/>
</dbReference>
<evidence type="ECO:0000256" key="1">
    <source>
        <dbReference type="SAM" id="MobiDB-lite"/>
    </source>
</evidence>
<gene>
    <name evidence="3" type="ORF">KVV02_005027</name>
</gene>
<evidence type="ECO:0000313" key="3">
    <source>
        <dbReference type="EMBL" id="KAG9320879.1"/>
    </source>
</evidence>
<feature type="signal peptide" evidence="2">
    <location>
        <begin position="1"/>
        <end position="30"/>
    </location>
</feature>
<reference evidence="3" key="1">
    <citation type="submission" date="2021-07" db="EMBL/GenBank/DDBJ databases">
        <title>Draft genome of Mortierella alpina, strain LL118, isolated from an aspen leaf litter sample.</title>
        <authorList>
            <person name="Yang S."/>
            <person name="Vinatzer B.A."/>
        </authorList>
    </citation>
    <scope>NUCLEOTIDE SEQUENCE</scope>
    <source>
        <strain evidence="3">LL118</strain>
    </source>
</reference>
<sequence length="224" mass="23690">MRPSLRLAATQFILLTFLFAFLFCATPVQAQEEEPAPSPEPPTETSPADPSLTTTASGEVPTESPFDPTPTGPTAAPLPTTPPTASPVPRVPDPVFSSTENCNACKPEYPLIRNCSDRLPSTGNLTVVNQVLPFYACMCPNNGSAFDALQKCSQCLRSTGQQWALNPQFYNITNPQVAGMKQMCVETAGGSKIPTGAGSGRWDMLASSAIWIALAAVALTLGEL</sequence>
<organism evidence="3 4">
    <name type="scientific">Mortierella alpina</name>
    <name type="common">Oleaginous fungus</name>
    <name type="synonym">Mortierella renispora</name>
    <dbReference type="NCBI Taxonomy" id="64518"/>
    <lineage>
        <taxon>Eukaryota</taxon>
        <taxon>Fungi</taxon>
        <taxon>Fungi incertae sedis</taxon>
        <taxon>Mucoromycota</taxon>
        <taxon>Mortierellomycotina</taxon>
        <taxon>Mortierellomycetes</taxon>
        <taxon>Mortierellales</taxon>
        <taxon>Mortierellaceae</taxon>
        <taxon>Mortierella</taxon>
    </lineage>
</organism>
<keyword evidence="2" id="KW-0732">Signal</keyword>
<dbReference type="EMBL" id="JAIFTL010000250">
    <property type="protein sequence ID" value="KAG9320879.1"/>
    <property type="molecule type" value="Genomic_DNA"/>
</dbReference>
<evidence type="ECO:0000256" key="2">
    <source>
        <dbReference type="SAM" id="SignalP"/>
    </source>
</evidence>
<feature type="compositionally biased region" description="Pro residues" evidence="1">
    <location>
        <begin position="79"/>
        <end position="92"/>
    </location>
</feature>
<feature type="chain" id="PRO_5040448412" evidence="2">
    <location>
        <begin position="31"/>
        <end position="224"/>
    </location>
</feature>
<name>A0A9P8A1V4_MORAP</name>
<feature type="region of interest" description="Disordered" evidence="1">
    <location>
        <begin position="31"/>
        <end position="93"/>
    </location>
</feature>
<comment type="caution">
    <text evidence="3">The sequence shown here is derived from an EMBL/GenBank/DDBJ whole genome shotgun (WGS) entry which is preliminary data.</text>
</comment>
<protein>
    <submittedName>
        <fullName evidence="3">Uncharacterized protein</fullName>
    </submittedName>
</protein>
<proteinExistence type="predicted"/>
<evidence type="ECO:0000313" key="4">
    <source>
        <dbReference type="Proteomes" id="UP000717515"/>
    </source>
</evidence>
<accession>A0A9P8A1V4</accession>
<dbReference type="AlphaFoldDB" id="A0A9P8A1V4"/>